<organism evidence="1 2">
    <name type="scientific">Vibrio qingdaonensis</name>
    <dbReference type="NCBI Taxonomy" id="2829491"/>
    <lineage>
        <taxon>Bacteria</taxon>
        <taxon>Pseudomonadati</taxon>
        <taxon>Pseudomonadota</taxon>
        <taxon>Gammaproteobacteria</taxon>
        <taxon>Vibrionales</taxon>
        <taxon>Vibrionaceae</taxon>
        <taxon>Vibrio</taxon>
    </lineage>
</organism>
<protein>
    <submittedName>
        <fullName evidence="1">Uncharacterized protein</fullName>
    </submittedName>
</protein>
<gene>
    <name evidence="1" type="ORF">MD535_14405</name>
</gene>
<reference evidence="1" key="1">
    <citation type="submission" date="2022-02" db="EMBL/GenBank/DDBJ databases">
        <title>Vibrio sp. nov, a new bacterium isolated from seawater.</title>
        <authorList>
            <person name="Yuan Y."/>
        </authorList>
    </citation>
    <scope>NUCLEOTIDE SEQUENCE</scope>
    <source>
        <strain evidence="1">ZSDZ65</strain>
    </source>
</reference>
<keyword evidence="2" id="KW-1185">Reference proteome</keyword>
<evidence type="ECO:0000313" key="1">
    <source>
        <dbReference type="EMBL" id="MCW8347194.1"/>
    </source>
</evidence>
<dbReference type="Proteomes" id="UP001155587">
    <property type="component" value="Unassembled WGS sequence"/>
</dbReference>
<dbReference type="EMBL" id="JAKRRY010000019">
    <property type="protein sequence ID" value="MCW8347194.1"/>
    <property type="molecule type" value="Genomic_DNA"/>
</dbReference>
<evidence type="ECO:0000313" key="2">
    <source>
        <dbReference type="Proteomes" id="UP001155587"/>
    </source>
</evidence>
<dbReference type="AlphaFoldDB" id="A0A9X3HXC8"/>
<comment type="caution">
    <text evidence="1">The sequence shown here is derived from an EMBL/GenBank/DDBJ whole genome shotgun (WGS) entry which is preliminary data.</text>
</comment>
<dbReference type="RefSeq" id="WP_265675725.1">
    <property type="nucleotide sequence ID" value="NZ_JAKRRY010000019.1"/>
</dbReference>
<proteinExistence type="predicted"/>
<sequence length="100" mass="11052">MSVMLLVLSFFAVSNEANEAMSHQGVLNFSQTPISFATNSHKLETATQSHCCASFCLLKVPCGQSITFLNQHRVTRALMPRDEAEKAIARIQTLFRPPIA</sequence>
<accession>A0A9X3HXC8</accession>
<name>A0A9X3HXC8_9VIBR</name>